<accession>A0ABY7U3K2</accession>
<dbReference type="Proteomes" id="UP001218231">
    <property type="component" value="Plasmid unnamed1"/>
</dbReference>
<dbReference type="InterPro" id="IPR011234">
    <property type="entry name" value="Fumarylacetoacetase-like_C"/>
</dbReference>
<geneLocation type="plasmid" evidence="4 5">
    <name>unnamed1</name>
</geneLocation>
<feature type="domain" description="Fumarylacetoacetase-like C-terminal" evidence="3">
    <location>
        <begin position="73"/>
        <end position="278"/>
    </location>
</feature>
<evidence type="ECO:0000259" key="3">
    <source>
        <dbReference type="Pfam" id="PF01557"/>
    </source>
</evidence>
<evidence type="ECO:0000256" key="2">
    <source>
        <dbReference type="ARBA" id="ARBA00022723"/>
    </source>
</evidence>
<dbReference type="PANTHER" id="PTHR42796:SF4">
    <property type="entry name" value="FUMARYLACETOACETATE HYDROLASE DOMAIN-CONTAINING PROTEIN 2A"/>
    <property type="match status" value="1"/>
</dbReference>
<dbReference type="InterPro" id="IPR036663">
    <property type="entry name" value="Fumarylacetoacetase_C_sf"/>
</dbReference>
<dbReference type="Gene3D" id="3.90.850.10">
    <property type="entry name" value="Fumarylacetoacetase-like, C-terminal domain"/>
    <property type="match status" value="1"/>
</dbReference>
<dbReference type="Pfam" id="PF01557">
    <property type="entry name" value="FAA_hydrolase"/>
    <property type="match status" value="1"/>
</dbReference>
<sequence length="284" mass="30754">MKLVRYGSVGAEKPGLVDAQGQLRDLSAHLTDITPDWLAPERLTALGAIDVEALPIVEGTARLGVPLSGTRQFIAIGLNYSDHAEEAGMPIPAEPIMFTKAVSCIQGPDDDVRRPRGSKKMDWEVELGIVIGTRAAYVDKERALDHVAGYVVCDDLSEREYQLERLGSWDKGKGCDTFGPVGPWLVTCEEVGNVQNLGMWLDVNGQRMQTGSTGTMIFDCATIVSYVSQFMVLLPGDIITTGTPPGVGMGMKPPVFLKEGDVIELGIEKLGTQRHTVRAWNDGV</sequence>
<keyword evidence="4" id="KW-0378">Hydrolase</keyword>
<dbReference type="RefSeq" id="WP_273620329.1">
    <property type="nucleotide sequence ID" value="NZ_CP117418.1"/>
</dbReference>
<reference evidence="4 5" key="1">
    <citation type="submission" date="2023-02" db="EMBL/GenBank/DDBJ databases">
        <title>Genome sequence of Novosphingobium humi KACC 19094.</title>
        <authorList>
            <person name="Kim S."/>
            <person name="Heo J."/>
            <person name="Kwon S.-W."/>
        </authorList>
    </citation>
    <scope>NUCLEOTIDE SEQUENCE [LARGE SCALE GENOMIC DNA]</scope>
    <source>
        <strain evidence="4 5">KACC 19094</strain>
        <plasmid evidence="4 5">unnamed1</plasmid>
    </source>
</reference>
<comment type="similarity">
    <text evidence="1">Belongs to the FAH family.</text>
</comment>
<name>A0ABY7U3K2_9SPHN</name>
<proteinExistence type="inferred from homology"/>
<protein>
    <submittedName>
        <fullName evidence="4">Fumarylacetoacetate hydrolase family protein</fullName>
    </submittedName>
</protein>
<dbReference type="EMBL" id="CP117418">
    <property type="protein sequence ID" value="WCT80057.1"/>
    <property type="molecule type" value="Genomic_DNA"/>
</dbReference>
<dbReference type="PANTHER" id="PTHR42796">
    <property type="entry name" value="FUMARYLACETOACETATE HYDROLASE DOMAIN-CONTAINING PROTEIN 2A-RELATED"/>
    <property type="match status" value="1"/>
</dbReference>
<evidence type="ECO:0000313" key="5">
    <source>
        <dbReference type="Proteomes" id="UP001218231"/>
    </source>
</evidence>
<gene>
    <name evidence="4" type="ORF">PQ457_18540</name>
</gene>
<keyword evidence="2" id="KW-0479">Metal-binding</keyword>
<dbReference type="GO" id="GO:0016787">
    <property type="term" value="F:hydrolase activity"/>
    <property type="evidence" value="ECO:0007669"/>
    <property type="project" value="UniProtKB-KW"/>
</dbReference>
<organism evidence="4 5">
    <name type="scientific">Novosphingobium humi</name>
    <dbReference type="NCBI Taxonomy" id="2282397"/>
    <lineage>
        <taxon>Bacteria</taxon>
        <taxon>Pseudomonadati</taxon>
        <taxon>Pseudomonadota</taxon>
        <taxon>Alphaproteobacteria</taxon>
        <taxon>Sphingomonadales</taxon>
        <taxon>Sphingomonadaceae</taxon>
        <taxon>Novosphingobium</taxon>
    </lineage>
</organism>
<keyword evidence="4" id="KW-0614">Plasmid</keyword>
<keyword evidence="5" id="KW-1185">Reference proteome</keyword>
<evidence type="ECO:0000256" key="1">
    <source>
        <dbReference type="ARBA" id="ARBA00010211"/>
    </source>
</evidence>
<dbReference type="InterPro" id="IPR051121">
    <property type="entry name" value="FAH"/>
</dbReference>
<evidence type="ECO:0000313" key="4">
    <source>
        <dbReference type="EMBL" id="WCT80057.1"/>
    </source>
</evidence>
<dbReference type="SUPFAM" id="SSF56529">
    <property type="entry name" value="FAH"/>
    <property type="match status" value="1"/>
</dbReference>